<sequence>MESYVMNQFLLYVVILVMIPAGCSRDVPPPDDVMNVSSMLELTDPEAIAQWEASADNISHSKIEVVELSYLYDTLGNTEQKSPRAVAVEICEARQNGITPEQQQALDFFVTNEKEIHTTVRKAIYQQYQESYPDYKEAYQQAAELYGGPNNIEEELPPIISGTELDQLIDFAAIRINPAKDGKATIGITAFGEWDINGIGIRLLDGKVIEIGNAYVGL</sequence>
<evidence type="ECO:0000259" key="1">
    <source>
        <dbReference type="Pfam" id="PF22481"/>
    </source>
</evidence>
<name>A0A517R9Y8_9PLAN</name>
<dbReference type="Pfam" id="PF22481">
    <property type="entry name" value="DUF6985"/>
    <property type="match status" value="1"/>
</dbReference>
<feature type="domain" description="DUF6985" evidence="1">
    <location>
        <begin position="86"/>
        <end position="214"/>
    </location>
</feature>
<reference evidence="2 3" key="1">
    <citation type="submission" date="2019-02" db="EMBL/GenBank/DDBJ databases">
        <title>Deep-cultivation of Planctomycetes and their phenomic and genomic characterization uncovers novel biology.</title>
        <authorList>
            <person name="Wiegand S."/>
            <person name="Jogler M."/>
            <person name="Boedeker C."/>
            <person name="Pinto D."/>
            <person name="Vollmers J."/>
            <person name="Rivas-Marin E."/>
            <person name="Kohn T."/>
            <person name="Peeters S.H."/>
            <person name="Heuer A."/>
            <person name="Rast P."/>
            <person name="Oberbeckmann S."/>
            <person name="Bunk B."/>
            <person name="Jeske O."/>
            <person name="Meyerdierks A."/>
            <person name="Storesund J.E."/>
            <person name="Kallscheuer N."/>
            <person name="Luecker S."/>
            <person name="Lage O.M."/>
            <person name="Pohl T."/>
            <person name="Merkel B.J."/>
            <person name="Hornburger P."/>
            <person name="Mueller R.-W."/>
            <person name="Bruemmer F."/>
            <person name="Labrenz M."/>
            <person name="Spormann A.M."/>
            <person name="Op den Camp H."/>
            <person name="Overmann J."/>
            <person name="Amann R."/>
            <person name="Jetten M.S.M."/>
            <person name="Mascher T."/>
            <person name="Medema M.H."/>
            <person name="Devos D.P."/>
            <person name="Kaster A.-K."/>
            <person name="Ovreas L."/>
            <person name="Rohde M."/>
            <person name="Galperin M.Y."/>
            <person name="Jogler C."/>
        </authorList>
    </citation>
    <scope>NUCLEOTIDE SEQUENCE [LARGE SCALE GENOMIC DNA]</scope>
    <source>
        <strain evidence="2 3">Pan241w</strain>
    </source>
</reference>
<protein>
    <recommendedName>
        <fullName evidence="1">DUF6985 domain-containing protein</fullName>
    </recommendedName>
</protein>
<keyword evidence="3" id="KW-1185">Reference proteome</keyword>
<dbReference type="InterPro" id="IPR054254">
    <property type="entry name" value="DUF6985"/>
</dbReference>
<dbReference type="KEGG" id="gaz:Pan241w_07580"/>
<dbReference type="AlphaFoldDB" id="A0A517R9Y8"/>
<gene>
    <name evidence="2" type="ORF">Pan241w_07580</name>
</gene>
<dbReference type="EMBL" id="CP036269">
    <property type="protein sequence ID" value="QDT40700.1"/>
    <property type="molecule type" value="Genomic_DNA"/>
</dbReference>
<evidence type="ECO:0000313" key="2">
    <source>
        <dbReference type="EMBL" id="QDT40700.1"/>
    </source>
</evidence>
<accession>A0A517R9Y8</accession>
<organism evidence="2 3">
    <name type="scientific">Gimesia alba</name>
    <dbReference type="NCBI Taxonomy" id="2527973"/>
    <lineage>
        <taxon>Bacteria</taxon>
        <taxon>Pseudomonadati</taxon>
        <taxon>Planctomycetota</taxon>
        <taxon>Planctomycetia</taxon>
        <taxon>Planctomycetales</taxon>
        <taxon>Planctomycetaceae</taxon>
        <taxon>Gimesia</taxon>
    </lineage>
</organism>
<proteinExistence type="predicted"/>
<evidence type="ECO:0000313" key="3">
    <source>
        <dbReference type="Proteomes" id="UP000317171"/>
    </source>
</evidence>
<dbReference type="Proteomes" id="UP000317171">
    <property type="component" value="Chromosome"/>
</dbReference>